<dbReference type="EMBL" id="CAXLJM020000049">
    <property type="protein sequence ID" value="CAL8113547.1"/>
    <property type="molecule type" value="Genomic_DNA"/>
</dbReference>
<dbReference type="InterPro" id="IPR033495">
    <property type="entry name" value="MRPP3_PIN_dom"/>
</dbReference>
<evidence type="ECO:0000256" key="7">
    <source>
        <dbReference type="ARBA" id="ARBA00023128"/>
    </source>
</evidence>
<dbReference type="Pfam" id="PF16953">
    <property type="entry name" value="PRORP"/>
    <property type="match status" value="1"/>
</dbReference>
<evidence type="ECO:0000313" key="10">
    <source>
        <dbReference type="Proteomes" id="UP001642540"/>
    </source>
</evidence>
<keyword evidence="6" id="KW-0809">Transit peptide</keyword>
<evidence type="ECO:0000256" key="4">
    <source>
        <dbReference type="ARBA" id="ARBA00022801"/>
    </source>
</evidence>
<keyword evidence="3" id="KW-0479">Metal-binding</keyword>
<feature type="domain" description="PRORP" evidence="8">
    <location>
        <begin position="340"/>
        <end position="568"/>
    </location>
</feature>
<evidence type="ECO:0000256" key="3">
    <source>
        <dbReference type="ARBA" id="ARBA00022723"/>
    </source>
</evidence>
<keyword evidence="5" id="KW-0862">Zinc</keyword>
<comment type="similarity">
    <text evidence="2">Belongs to the PPR family. P subfamily.</text>
</comment>
<evidence type="ECO:0000256" key="6">
    <source>
        <dbReference type="ARBA" id="ARBA00022946"/>
    </source>
</evidence>
<dbReference type="Gene3D" id="3.40.50.11980">
    <property type="match status" value="1"/>
</dbReference>
<evidence type="ECO:0000256" key="5">
    <source>
        <dbReference type="ARBA" id="ARBA00022833"/>
    </source>
</evidence>
<comment type="subcellular location">
    <subcellularLocation>
        <location evidence="1">Mitochondrion</location>
    </subcellularLocation>
</comment>
<evidence type="ECO:0000256" key="2">
    <source>
        <dbReference type="ARBA" id="ARBA00007626"/>
    </source>
</evidence>
<dbReference type="Proteomes" id="UP001642540">
    <property type="component" value="Unassembled WGS sequence"/>
</dbReference>
<name>A0ABP1R0Z0_9HEXA</name>
<gene>
    <name evidence="9" type="ORF">ODALV1_LOCUS16065</name>
</gene>
<dbReference type="CDD" id="cd18718">
    <property type="entry name" value="PIN_PRORP"/>
    <property type="match status" value="1"/>
</dbReference>
<dbReference type="InterPro" id="IPR031595">
    <property type="entry name" value="PRORP_C"/>
</dbReference>
<evidence type="ECO:0000256" key="1">
    <source>
        <dbReference type="ARBA" id="ARBA00004173"/>
    </source>
</evidence>
<proteinExistence type="inferred from homology"/>
<reference evidence="9 10" key="1">
    <citation type="submission" date="2024-08" db="EMBL/GenBank/DDBJ databases">
        <authorList>
            <person name="Cucini C."/>
            <person name="Frati F."/>
        </authorList>
    </citation>
    <scope>NUCLEOTIDE SEQUENCE [LARGE SCALE GENOMIC DNA]</scope>
</reference>
<dbReference type="PANTHER" id="PTHR13547">
    <property type="match status" value="1"/>
</dbReference>
<accession>A0ABP1R0Z0</accession>
<comment type="caution">
    <text evidence="9">The sequence shown here is derived from an EMBL/GenBank/DDBJ whole genome shotgun (WGS) entry which is preliminary data.</text>
</comment>
<evidence type="ECO:0000313" key="9">
    <source>
        <dbReference type="EMBL" id="CAL8113547.1"/>
    </source>
</evidence>
<dbReference type="PANTHER" id="PTHR13547:SF1">
    <property type="entry name" value="MITOCHONDRIAL RIBONUCLEASE P CATALYTIC SUBUNIT"/>
    <property type="match status" value="1"/>
</dbReference>
<protein>
    <recommendedName>
        <fullName evidence="8">PRORP domain-containing protein</fullName>
    </recommendedName>
</protein>
<evidence type="ECO:0000259" key="8">
    <source>
        <dbReference type="Pfam" id="PF16953"/>
    </source>
</evidence>
<keyword evidence="10" id="KW-1185">Reference proteome</keyword>
<organism evidence="9 10">
    <name type="scientific">Orchesella dallaii</name>
    <dbReference type="NCBI Taxonomy" id="48710"/>
    <lineage>
        <taxon>Eukaryota</taxon>
        <taxon>Metazoa</taxon>
        <taxon>Ecdysozoa</taxon>
        <taxon>Arthropoda</taxon>
        <taxon>Hexapoda</taxon>
        <taxon>Collembola</taxon>
        <taxon>Entomobryomorpha</taxon>
        <taxon>Entomobryoidea</taxon>
        <taxon>Orchesellidae</taxon>
        <taxon>Orchesellinae</taxon>
        <taxon>Orchesella</taxon>
    </lineage>
</organism>
<sequence>MNLNTAKVLGRLLRNPVGGSTIQRHVFQGSHRPFLLRNTPQDATAIFNNFPTIRNSSSSVSHHEIKRENKYNVDINELESTVSGIRAHVVARALVDVWVERMTLICKEFGFAELMDANLDWSALINRCKELDHILNKDTVGGVIMNSCLKHQNFALAHNYMNWNRNPTLSVLTNFMKICGENIDVCGGEDRLIQIYEKIKTKNKGVWDRDSGERVIYSICKTRLWKDSFEILEAISVGGEPSPSCYGNVAEAAFRNYEFDVGWKILHEQANRPLPDEPFVAWLNACDPTEENMKTLLEFMDMYDQYGYQKLSSAIKVYYSTNLGYKAEDTDAVPDGVGFVCKVCKNPLNTNTLSDEEFRVLQDHFFNRVLKSEDLFMNTTGEELQSYKTFIEETGPFDWILDGLNVSYCKARSGNSPAGVLWDAVRHFNSQRGKILIIGRKHMMQWAVKYINRIRRNSRLYLINDDSEDDPFLIWATLKSGPRAKLISNDLLRNHSFRLQDPELGRLFKRWRLSQQLSINVDNRGRTFLRPFVEIVPSPQKNPITGHWHVPCEQDTQSPYDVPNKWICLSPTVDKQK</sequence>
<keyword evidence="4" id="KW-0378">Hydrolase</keyword>
<keyword evidence="7" id="KW-0496">Mitochondrion</keyword>